<dbReference type="PANTHER" id="PTHR37984">
    <property type="entry name" value="PROTEIN CBG26694"/>
    <property type="match status" value="1"/>
</dbReference>
<protein>
    <recommendedName>
        <fullName evidence="2">Integrase catalytic domain-containing protein</fullName>
    </recommendedName>
</protein>
<keyword evidence="4" id="KW-1185">Reference proteome</keyword>
<sequence>MAVHAMGFGPPRPFPPGLGAAKIIVVGVDYFTKWVEAEPLATITEWQIEKFVWRNLVTRFGLPKTIITDNGPQFAGKRFREFCANHGIQLRFSSVAYPSDKRAGRGNQSVHPRRAQKKGVRGPIGLDGRTPERLMVAAHHSQDRDRRVPLQPRVRNRNCPTARSSPCHLSDRRL</sequence>
<organism evidence="3 4">
    <name type="scientific">Musa acuminata subsp. malaccensis</name>
    <name type="common">Wild banana</name>
    <name type="synonym">Musa malaccensis</name>
    <dbReference type="NCBI Taxonomy" id="214687"/>
    <lineage>
        <taxon>Eukaryota</taxon>
        <taxon>Viridiplantae</taxon>
        <taxon>Streptophyta</taxon>
        <taxon>Embryophyta</taxon>
        <taxon>Tracheophyta</taxon>
        <taxon>Spermatophyta</taxon>
        <taxon>Magnoliopsida</taxon>
        <taxon>Liliopsida</taxon>
        <taxon>Zingiberales</taxon>
        <taxon>Musaceae</taxon>
        <taxon>Musa</taxon>
    </lineage>
</organism>
<dbReference type="Pfam" id="PF00665">
    <property type="entry name" value="rve"/>
    <property type="match status" value="1"/>
</dbReference>
<dbReference type="SUPFAM" id="SSF53098">
    <property type="entry name" value="Ribonuclease H-like"/>
    <property type="match status" value="1"/>
</dbReference>
<feature type="region of interest" description="Disordered" evidence="1">
    <location>
        <begin position="99"/>
        <end position="174"/>
    </location>
</feature>
<reference evidence="3" key="1">
    <citation type="submission" date="2021-05" db="UniProtKB">
        <authorList>
            <consortium name="EnsemblPlants"/>
        </authorList>
    </citation>
    <scope>IDENTIFICATION</scope>
    <source>
        <strain evidence="3">subsp. malaccensis</strain>
    </source>
</reference>
<evidence type="ECO:0000313" key="3">
    <source>
        <dbReference type="EnsemblPlants" id="Ma09_p23940.1"/>
    </source>
</evidence>
<dbReference type="OrthoDB" id="786061at2759"/>
<name>A0A804KN23_MUSAM</name>
<feature type="compositionally biased region" description="Basic residues" evidence="1">
    <location>
        <begin position="111"/>
        <end position="120"/>
    </location>
</feature>
<dbReference type="PANTHER" id="PTHR37984:SF5">
    <property type="entry name" value="PROTEIN NYNRIN-LIKE"/>
    <property type="match status" value="1"/>
</dbReference>
<dbReference type="InterPro" id="IPR050951">
    <property type="entry name" value="Retrovirus_Pol_polyprotein"/>
</dbReference>
<evidence type="ECO:0000313" key="4">
    <source>
        <dbReference type="Proteomes" id="UP000012960"/>
    </source>
</evidence>
<dbReference type="InterPro" id="IPR036397">
    <property type="entry name" value="RNaseH_sf"/>
</dbReference>
<dbReference type="Proteomes" id="UP000012960">
    <property type="component" value="Unplaced"/>
</dbReference>
<dbReference type="AlphaFoldDB" id="A0A804KN23"/>
<accession>A0A804KN23</accession>
<dbReference type="GO" id="GO:0015074">
    <property type="term" value="P:DNA integration"/>
    <property type="evidence" value="ECO:0007669"/>
    <property type="project" value="InterPro"/>
</dbReference>
<dbReference type="PROSITE" id="PS50994">
    <property type="entry name" value="INTEGRASE"/>
    <property type="match status" value="1"/>
</dbReference>
<dbReference type="InterPro" id="IPR001584">
    <property type="entry name" value="Integrase_cat-core"/>
</dbReference>
<dbReference type="Gramene" id="Ma09_t23940.1">
    <property type="protein sequence ID" value="Ma09_p23940.1"/>
    <property type="gene ID" value="Ma09_g23940"/>
</dbReference>
<evidence type="ECO:0000259" key="2">
    <source>
        <dbReference type="PROSITE" id="PS50994"/>
    </source>
</evidence>
<proteinExistence type="predicted"/>
<evidence type="ECO:0000256" key="1">
    <source>
        <dbReference type="SAM" id="MobiDB-lite"/>
    </source>
</evidence>
<dbReference type="GO" id="GO:0003676">
    <property type="term" value="F:nucleic acid binding"/>
    <property type="evidence" value="ECO:0007669"/>
    <property type="project" value="InterPro"/>
</dbReference>
<dbReference type="InterPro" id="IPR012337">
    <property type="entry name" value="RNaseH-like_sf"/>
</dbReference>
<feature type="domain" description="Integrase catalytic" evidence="2">
    <location>
        <begin position="1"/>
        <end position="101"/>
    </location>
</feature>
<dbReference type="Gene3D" id="3.30.420.10">
    <property type="entry name" value="Ribonuclease H-like superfamily/Ribonuclease H"/>
    <property type="match status" value="1"/>
</dbReference>
<dbReference type="EnsemblPlants" id="Ma09_t23940.1">
    <property type="protein sequence ID" value="Ma09_p23940.1"/>
    <property type="gene ID" value="Ma09_g23940"/>
</dbReference>
<dbReference type="InParanoid" id="A0A804KN23"/>